<gene>
    <name evidence="2" type="ORF">H5410_037883</name>
</gene>
<dbReference type="EMBL" id="JACXVP010000007">
    <property type="protein sequence ID" value="KAG5596651.1"/>
    <property type="molecule type" value="Genomic_DNA"/>
</dbReference>
<accession>A0A9J5Y7H6</accession>
<evidence type="ECO:0000313" key="3">
    <source>
        <dbReference type="Proteomes" id="UP000824120"/>
    </source>
</evidence>
<evidence type="ECO:0000313" key="2">
    <source>
        <dbReference type="EMBL" id="KAG5596651.1"/>
    </source>
</evidence>
<name>A0A9J5Y7H6_SOLCO</name>
<evidence type="ECO:0000256" key="1">
    <source>
        <dbReference type="SAM" id="MobiDB-lite"/>
    </source>
</evidence>
<dbReference type="Proteomes" id="UP000824120">
    <property type="component" value="Chromosome 7"/>
</dbReference>
<reference evidence="2 3" key="1">
    <citation type="submission" date="2020-09" db="EMBL/GenBank/DDBJ databases">
        <title>De no assembly of potato wild relative species, Solanum commersonii.</title>
        <authorList>
            <person name="Cho K."/>
        </authorList>
    </citation>
    <scope>NUCLEOTIDE SEQUENCE [LARGE SCALE GENOMIC DNA]</scope>
    <source>
        <strain evidence="2">LZ3.2</strain>
        <tissue evidence="2">Leaf</tissue>
    </source>
</reference>
<sequence length="340" mass="38411">MSEKSANAPISPIALVSDEETKESMFKKFIETKERIAAAKRRLAILDQTEWILRERIIEVDMETTSVKRKITKIDQEIINITKTSARIPEIERDSKKLNFGNASSMRGNDRTKEGSDDESTGLSPYRPITSTYNPHTIDLTVSNAPYANTFYQTPPLLPNQSQAPNTNHSQNFMPTYQIPLPVPNNPNVLPSQLAQPSVTFQTPPAYTISEPCPSFPTTEDYREYACHWKKEAAKVQPVMTEREITSTFIRAQEPEYYERMLPMMGTKFWVDRIGEAIEDGLKSRKVTSLTALQAANKSSPFMATGFARKKKEDVSTVSFSPRPRPQRYFGSGSAIFPVL</sequence>
<proteinExistence type="predicted"/>
<protein>
    <submittedName>
        <fullName evidence="2">Uncharacterized protein</fullName>
    </submittedName>
</protein>
<organism evidence="2 3">
    <name type="scientific">Solanum commersonii</name>
    <name type="common">Commerson's wild potato</name>
    <name type="synonym">Commerson's nightshade</name>
    <dbReference type="NCBI Taxonomy" id="4109"/>
    <lineage>
        <taxon>Eukaryota</taxon>
        <taxon>Viridiplantae</taxon>
        <taxon>Streptophyta</taxon>
        <taxon>Embryophyta</taxon>
        <taxon>Tracheophyta</taxon>
        <taxon>Spermatophyta</taxon>
        <taxon>Magnoliopsida</taxon>
        <taxon>eudicotyledons</taxon>
        <taxon>Gunneridae</taxon>
        <taxon>Pentapetalae</taxon>
        <taxon>asterids</taxon>
        <taxon>lamiids</taxon>
        <taxon>Solanales</taxon>
        <taxon>Solanaceae</taxon>
        <taxon>Solanoideae</taxon>
        <taxon>Solaneae</taxon>
        <taxon>Solanum</taxon>
    </lineage>
</organism>
<feature type="region of interest" description="Disordered" evidence="1">
    <location>
        <begin position="99"/>
        <end position="130"/>
    </location>
</feature>
<keyword evidence="3" id="KW-1185">Reference proteome</keyword>
<dbReference type="AlphaFoldDB" id="A0A9J5Y7H6"/>
<comment type="caution">
    <text evidence="2">The sequence shown here is derived from an EMBL/GenBank/DDBJ whole genome shotgun (WGS) entry which is preliminary data.</text>
</comment>